<evidence type="ECO:0000313" key="1">
    <source>
        <dbReference type="EMBL" id="KAI5667701.1"/>
    </source>
</evidence>
<protein>
    <submittedName>
        <fullName evidence="1">Uncharacterized protein</fullName>
    </submittedName>
</protein>
<name>A0ACC0B4Y3_CATRO</name>
<keyword evidence="2" id="KW-1185">Reference proteome</keyword>
<organism evidence="1 2">
    <name type="scientific">Catharanthus roseus</name>
    <name type="common">Madagascar periwinkle</name>
    <name type="synonym">Vinca rosea</name>
    <dbReference type="NCBI Taxonomy" id="4058"/>
    <lineage>
        <taxon>Eukaryota</taxon>
        <taxon>Viridiplantae</taxon>
        <taxon>Streptophyta</taxon>
        <taxon>Embryophyta</taxon>
        <taxon>Tracheophyta</taxon>
        <taxon>Spermatophyta</taxon>
        <taxon>Magnoliopsida</taxon>
        <taxon>eudicotyledons</taxon>
        <taxon>Gunneridae</taxon>
        <taxon>Pentapetalae</taxon>
        <taxon>asterids</taxon>
        <taxon>lamiids</taxon>
        <taxon>Gentianales</taxon>
        <taxon>Apocynaceae</taxon>
        <taxon>Rauvolfioideae</taxon>
        <taxon>Vinceae</taxon>
        <taxon>Catharanthinae</taxon>
        <taxon>Catharanthus</taxon>
    </lineage>
</organism>
<proteinExistence type="predicted"/>
<comment type="caution">
    <text evidence="1">The sequence shown here is derived from an EMBL/GenBank/DDBJ whole genome shotgun (WGS) entry which is preliminary data.</text>
</comment>
<sequence>MAYSKHERARLSFYKDETMVGILTVEATIKVEMGIGNFSSHAKTFDHIPYDDYWGYVGVNDAYDYCENSPCDYYKGYHDSYGDGDQSCGIEDKGKRMEKEFSNFYGDKRISLSLNPFSLCHEVSLGKSEMLVAYTSLASIFGELCAISLDGNFISPFALRA</sequence>
<accession>A0ACC0B4Y3</accession>
<dbReference type="Proteomes" id="UP001060085">
    <property type="component" value="Linkage Group LG04"/>
</dbReference>
<gene>
    <name evidence="1" type="ORF">M9H77_17554</name>
</gene>
<reference evidence="2" key="1">
    <citation type="journal article" date="2023" name="Nat. Plants">
        <title>Single-cell RNA sequencing provides a high-resolution roadmap for understanding the multicellular compartmentation of specialized metabolism.</title>
        <authorList>
            <person name="Sun S."/>
            <person name="Shen X."/>
            <person name="Li Y."/>
            <person name="Li Y."/>
            <person name="Wang S."/>
            <person name="Li R."/>
            <person name="Zhang H."/>
            <person name="Shen G."/>
            <person name="Guo B."/>
            <person name="Wei J."/>
            <person name="Xu J."/>
            <person name="St-Pierre B."/>
            <person name="Chen S."/>
            <person name="Sun C."/>
        </authorList>
    </citation>
    <scope>NUCLEOTIDE SEQUENCE [LARGE SCALE GENOMIC DNA]</scope>
</reference>
<dbReference type="EMBL" id="CM044704">
    <property type="protein sequence ID" value="KAI5667701.1"/>
    <property type="molecule type" value="Genomic_DNA"/>
</dbReference>
<evidence type="ECO:0000313" key="2">
    <source>
        <dbReference type="Proteomes" id="UP001060085"/>
    </source>
</evidence>